<organism evidence="1 2">
    <name type="scientific">Solanum tuberosum</name>
    <name type="common">Potato</name>
    <dbReference type="NCBI Taxonomy" id="4113"/>
    <lineage>
        <taxon>Eukaryota</taxon>
        <taxon>Viridiplantae</taxon>
        <taxon>Streptophyta</taxon>
        <taxon>Embryophyta</taxon>
        <taxon>Tracheophyta</taxon>
        <taxon>Spermatophyta</taxon>
        <taxon>Magnoliopsida</taxon>
        <taxon>eudicotyledons</taxon>
        <taxon>Gunneridae</taxon>
        <taxon>Pentapetalae</taxon>
        <taxon>asterids</taxon>
        <taxon>lamiids</taxon>
        <taxon>Solanales</taxon>
        <taxon>Solanaceae</taxon>
        <taxon>Solanoideae</taxon>
        <taxon>Solaneae</taxon>
        <taxon>Solanum</taxon>
    </lineage>
</organism>
<dbReference type="AlphaFoldDB" id="M1AJL3"/>
<dbReference type="EnsemblPlants" id="PGSC0003DMT400024178">
    <property type="protein sequence ID" value="PGSC0003DMT400024178"/>
    <property type="gene ID" value="PGSC0003DMG402009344"/>
</dbReference>
<proteinExistence type="predicted"/>
<protein>
    <submittedName>
        <fullName evidence="1">Uncharacterized protein</fullName>
    </submittedName>
</protein>
<dbReference type="Proteomes" id="UP000011115">
    <property type="component" value="Unassembled WGS sequence"/>
</dbReference>
<dbReference type="Gramene" id="PGSC0003DMT400024178">
    <property type="protein sequence ID" value="PGSC0003DMT400024178"/>
    <property type="gene ID" value="PGSC0003DMG402009344"/>
</dbReference>
<evidence type="ECO:0000313" key="1">
    <source>
        <dbReference type="EnsemblPlants" id="PGSC0003DMT400024178"/>
    </source>
</evidence>
<reference evidence="2" key="1">
    <citation type="journal article" date="2011" name="Nature">
        <title>Genome sequence and analysis of the tuber crop potato.</title>
        <authorList>
            <consortium name="The Potato Genome Sequencing Consortium"/>
        </authorList>
    </citation>
    <scope>NUCLEOTIDE SEQUENCE [LARGE SCALE GENOMIC DNA]</scope>
    <source>
        <strain evidence="2">cv. DM1-3 516 R44</strain>
    </source>
</reference>
<reference evidence="1" key="2">
    <citation type="submission" date="2015-06" db="UniProtKB">
        <authorList>
            <consortium name="EnsemblPlants"/>
        </authorList>
    </citation>
    <scope>IDENTIFICATION</scope>
    <source>
        <strain evidence="1">DM1-3 516 R44</strain>
    </source>
</reference>
<keyword evidence="2" id="KW-1185">Reference proteome</keyword>
<dbReference type="InParanoid" id="M1AJL3"/>
<sequence length="238" mass="24883">MQALKNSLSALLHIVEPSNNHLSRSFWSFDVLCVLGAPGILSSVLSLFELVELFPFRQAANSFDSESKNVGEGEGGVVSSSIGSVSFDPSSATPRTMLSSNMGLPTEGGEEIGLSVSCCACEAEDAISVFSMAVSDVNPGGSPATEAIWFFSELLLTGLADPCFSDFPSDGEVAAFKSPLAFDADEALTTSFSTRVDGLSFVSSAPRDVLGASTFWSFSSSDCTERAEALALSSLLIL</sequence>
<dbReference type="HOGENOM" id="CLU_1167605_0_0_1"/>
<name>M1AJL3_SOLTU</name>
<evidence type="ECO:0000313" key="2">
    <source>
        <dbReference type="Proteomes" id="UP000011115"/>
    </source>
</evidence>
<accession>M1AJL3</accession>
<dbReference type="PaxDb" id="4113-PGSC0003DMT400024178"/>